<evidence type="ECO:0000313" key="1">
    <source>
        <dbReference type="Proteomes" id="UP000095280"/>
    </source>
</evidence>
<sequence length="120" mass="13181">MIEHVIIDKNAFSPQLLLPGQFGLVIGQYDSDTDIRVLLHCAAPDRAAGDASASPQKQDKFAASNNNRQLVCPCLIVSGLDGMLRMCPGPCQEGWTLLAYFCAVRKLRLATNKWLSLKLH</sequence>
<protein>
    <submittedName>
        <fullName evidence="2">RNase_PH domain-containing protein</fullName>
    </submittedName>
</protein>
<organism evidence="1 2">
    <name type="scientific">Macrostomum lignano</name>
    <dbReference type="NCBI Taxonomy" id="282301"/>
    <lineage>
        <taxon>Eukaryota</taxon>
        <taxon>Metazoa</taxon>
        <taxon>Spiralia</taxon>
        <taxon>Lophotrochozoa</taxon>
        <taxon>Platyhelminthes</taxon>
        <taxon>Rhabditophora</taxon>
        <taxon>Macrostomorpha</taxon>
        <taxon>Macrostomida</taxon>
        <taxon>Macrostomidae</taxon>
        <taxon>Macrostomum</taxon>
    </lineage>
</organism>
<keyword evidence="1" id="KW-1185">Reference proteome</keyword>
<reference evidence="2" key="1">
    <citation type="submission" date="2016-11" db="UniProtKB">
        <authorList>
            <consortium name="WormBaseParasite"/>
        </authorList>
    </citation>
    <scope>IDENTIFICATION</scope>
</reference>
<accession>A0A1I8H7L4</accession>
<name>A0A1I8H7L4_9PLAT</name>
<dbReference type="AlphaFoldDB" id="A0A1I8H7L4"/>
<dbReference type="Proteomes" id="UP000095280">
    <property type="component" value="Unplaced"/>
</dbReference>
<dbReference type="WBParaSite" id="maker-uti_cns_0004833-snap-gene-0.1-mRNA-1">
    <property type="protein sequence ID" value="maker-uti_cns_0004833-snap-gene-0.1-mRNA-1"/>
    <property type="gene ID" value="maker-uti_cns_0004833-snap-gene-0.1"/>
</dbReference>
<proteinExistence type="predicted"/>
<evidence type="ECO:0000313" key="2">
    <source>
        <dbReference type="WBParaSite" id="maker-uti_cns_0004833-snap-gene-0.1-mRNA-1"/>
    </source>
</evidence>